<name>A0A4C1W6T3_EUMVA</name>
<proteinExistence type="predicted"/>
<evidence type="ECO:0000313" key="1">
    <source>
        <dbReference type="EMBL" id="GBP47068.1"/>
    </source>
</evidence>
<comment type="caution">
    <text evidence="1">The sequence shown here is derived from an EMBL/GenBank/DDBJ whole genome shotgun (WGS) entry which is preliminary data.</text>
</comment>
<keyword evidence="2" id="KW-1185">Reference proteome</keyword>
<evidence type="ECO:0000313" key="2">
    <source>
        <dbReference type="Proteomes" id="UP000299102"/>
    </source>
</evidence>
<organism evidence="1 2">
    <name type="scientific">Eumeta variegata</name>
    <name type="common">Bagworm moth</name>
    <name type="synonym">Eumeta japonica</name>
    <dbReference type="NCBI Taxonomy" id="151549"/>
    <lineage>
        <taxon>Eukaryota</taxon>
        <taxon>Metazoa</taxon>
        <taxon>Ecdysozoa</taxon>
        <taxon>Arthropoda</taxon>
        <taxon>Hexapoda</taxon>
        <taxon>Insecta</taxon>
        <taxon>Pterygota</taxon>
        <taxon>Neoptera</taxon>
        <taxon>Endopterygota</taxon>
        <taxon>Lepidoptera</taxon>
        <taxon>Glossata</taxon>
        <taxon>Ditrysia</taxon>
        <taxon>Tineoidea</taxon>
        <taxon>Psychidae</taxon>
        <taxon>Oiketicinae</taxon>
        <taxon>Eumeta</taxon>
    </lineage>
</organism>
<dbReference type="Proteomes" id="UP000299102">
    <property type="component" value="Unassembled WGS sequence"/>
</dbReference>
<gene>
    <name evidence="1" type="ORF">EVAR_29671_1</name>
</gene>
<dbReference type="EMBL" id="BGZK01000494">
    <property type="protein sequence ID" value="GBP47068.1"/>
    <property type="molecule type" value="Genomic_DNA"/>
</dbReference>
<dbReference type="AlphaFoldDB" id="A0A4C1W6T3"/>
<sequence length="121" mass="13436">MASINSNDDQQFKDMSPYRASNLEIITHLATEVISGLSKQLFQTGFTHLGLYRCGSRNKAIDGANYGQTELSLRILYSTTIHESLSDVVPPCTYQVTANIVFSHAYAEREGDSKSDLNFPL</sequence>
<accession>A0A4C1W6T3</accession>
<protein>
    <submittedName>
        <fullName evidence="1">Uncharacterized protein</fullName>
    </submittedName>
</protein>
<reference evidence="1 2" key="1">
    <citation type="journal article" date="2019" name="Commun. Biol.">
        <title>The bagworm genome reveals a unique fibroin gene that provides high tensile strength.</title>
        <authorList>
            <person name="Kono N."/>
            <person name="Nakamura H."/>
            <person name="Ohtoshi R."/>
            <person name="Tomita M."/>
            <person name="Numata K."/>
            <person name="Arakawa K."/>
        </authorList>
    </citation>
    <scope>NUCLEOTIDE SEQUENCE [LARGE SCALE GENOMIC DNA]</scope>
</reference>